<dbReference type="Pfam" id="PF04509">
    <property type="entry name" value="CheC"/>
    <property type="match status" value="2"/>
</dbReference>
<evidence type="ECO:0000259" key="7">
    <source>
        <dbReference type="Pfam" id="PF01052"/>
    </source>
</evidence>
<dbReference type="SUPFAM" id="SSF103039">
    <property type="entry name" value="CheC-like"/>
    <property type="match status" value="1"/>
</dbReference>
<dbReference type="EMBL" id="JADIML010000215">
    <property type="protein sequence ID" value="MBO8463828.1"/>
    <property type="molecule type" value="Genomic_DNA"/>
</dbReference>
<dbReference type="GO" id="GO:0016787">
    <property type="term" value="F:hydrolase activity"/>
    <property type="evidence" value="ECO:0007669"/>
    <property type="project" value="InterPro"/>
</dbReference>
<sequence>MVFKDFSNMEIDAIGEIINIGFGAASTAVSTLINSRVTITVPEVFIDTVSIIREEEKKIGIEVDYISGISGKNMLVIAKEEIEHLVGLLLGREVSKDELSDEITISAACELSNQMMGAAATALSEFLDRNVNILTPMSFEIEKDEQFWERYSSLEQPVVITKFHIKSENGFQAELFNMMPLIEVKQIIQSLMPENYQEEIAISKDGEELEEGVNMEQDIEMPNEVKQQEPQINENQNGAMQQQLTMLQMQQQIIEQMAELMKQMQGMTGSSKIQPKEEVEAKTVSVNPIHNIPFVMGDSTGVEQNENKELIMGVPLEVSVEIGRTKKSVREILEFTKGSLVVLDKLAGEQVELLVNGRCIAKGDVVVVEDNFGVRITEILNNGKLKE</sequence>
<dbReference type="GO" id="GO:0005886">
    <property type="term" value="C:plasma membrane"/>
    <property type="evidence" value="ECO:0007669"/>
    <property type="project" value="UniProtKB-SubCell"/>
</dbReference>
<keyword evidence="4" id="KW-0145">Chemotaxis</keyword>
<dbReference type="InterPro" id="IPR007597">
    <property type="entry name" value="CheC"/>
</dbReference>
<feature type="domain" description="CheC-like protein" evidence="8">
    <location>
        <begin position="106"/>
        <end position="136"/>
    </location>
</feature>
<keyword evidence="9" id="KW-0966">Cell projection</keyword>
<dbReference type="Gene3D" id="3.40.1550.10">
    <property type="entry name" value="CheC-like"/>
    <property type="match status" value="1"/>
</dbReference>
<dbReference type="GO" id="GO:0003774">
    <property type="term" value="F:cytoskeletal motor activity"/>
    <property type="evidence" value="ECO:0007669"/>
    <property type="project" value="InterPro"/>
</dbReference>
<dbReference type="InterPro" id="IPR051469">
    <property type="entry name" value="FliN/MopA/SpaO"/>
</dbReference>
<evidence type="ECO:0000256" key="1">
    <source>
        <dbReference type="ARBA" id="ARBA00004413"/>
    </source>
</evidence>
<accession>A0A9D9I2A1</accession>
<evidence type="ECO:0000259" key="8">
    <source>
        <dbReference type="Pfam" id="PF04509"/>
    </source>
</evidence>
<protein>
    <submittedName>
        <fullName evidence="9">Flagellar motor switch phosphatase FliY</fullName>
    </submittedName>
</protein>
<dbReference type="GO" id="GO:0009425">
    <property type="term" value="C:bacterial-type flagellum basal body"/>
    <property type="evidence" value="ECO:0007669"/>
    <property type="project" value="InterPro"/>
</dbReference>
<dbReference type="AlphaFoldDB" id="A0A9D9I2A1"/>
<dbReference type="InterPro" id="IPR001172">
    <property type="entry name" value="FliN_T3SS_HrcQb"/>
</dbReference>
<dbReference type="Gene3D" id="2.30.330.10">
    <property type="entry name" value="SpoA-like"/>
    <property type="match status" value="1"/>
</dbReference>
<keyword evidence="6" id="KW-0472">Membrane</keyword>
<comment type="subcellular location">
    <subcellularLocation>
        <location evidence="1">Cell membrane</location>
        <topology evidence="1">Peripheral membrane protein</topology>
        <orientation evidence="1">Cytoplasmic side</orientation>
    </subcellularLocation>
</comment>
<dbReference type="NCBIfam" id="NF005995">
    <property type="entry name" value="PRK08119.1"/>
    <property type="match status" value="1"/>
</dbReference>
<evidence type="ECO:0000313" key="10">
    <source>
        <dbReference type="Proteomes" id="UP000823618"/>
    </source>
</evidence>
<evidence type="ECO:0000256" key="2">
    <source>
        <dbReference type="ARBA" id="ARBA00009226"/>
    </source>
</evidence>
<dbReference type="PANTHER" id="PTHR43484">
    <property type="match status" value="1"/>
</dbReference>
<dbReference type="PANTHER" id="PTHR43484:SF1">
    <property type="entry name" value="FLAGELLAR MOTOR SWITCH PROTEIN FLIN"/>
    <property type="match status" value="1"/>
</dbReference>
<dbReference type="GO" id="GO:0006935">
    <property type="term" value="P:chemotaxis"/>
    <property type="evidence" value="ECO:0007669"/>
    <property type="project" value="UniProtKB-KW"/>
</dbReference>
<evidence type="ECO:0000256" key="4">
    <source>
        <dbReference type="ARBA" id="ARBA00022500"/>
    </source>
</evidence>
<keyword evidence="9" id="KW-0969">Cilium</keyword>
<comment type="similarity">
    <text evidence="2">Belongs to the FliN/MopA/SpaO family.</text>
</comment>
<keyword evidence="5" id="KW-0283">Flagellar rotation</keyword>
<evidence type="ECO:0000256" key="6">
    <source>
        <dbReference type="ARBA" id="ARBA00023136"/>
    </source>
</evidence>
<dbReference type="PRINTS" id="PR00956">
    <property type="entry name" value="FLGMOTORFLIN"/>
</dbReference>
<keyword evidence="3" id="KW-1003">Cell membrane</keyword>
<feature type="domain" description="CheC-like protein" evidence="8">
    <location>
        <begin position="9"/>
        <end position="46"/>
    </location>
</feature>
<dbReference type="SUPFAM" id="SSF101801">
    <property type="entry name" value="Surface presentation of antigens (SPOA)"/>
    <property type="match status" value="1"/>
</dbReference>
<comment type="caution">
    <text evidence="9">The sequence shown here is derived from an EMBL/GenBank/DDBJ whole genome shotgun (WGS) entry which is preliminary data.</text>
</comment>
<dbReference type="InterPro" id="IPR036429">
    <property type="entry name" value="SpoA-like_sf"/>
</dbReference>
<dbReference type="Proteomes" id="UP000823618">
    <property type="component" value="Unassembled WGS sequence"/>
</dbReference>
<organism evidence="9 10">
    <name type="scientific">Candidatus Scybalomonas excrementavium</name>
    <dbReference type="NCBI Taxonomy" id="2840943"/>
    <lineage>
        <taxon>Bacteria</taxon>
        <taxon>Bacillati</taxon>
        <taxon>Bacillota</taxon>
        <taxon>Clostridia</taxon>
        <taxon>Lachnospirales</taxon>
        <taxon>Lachnospiraceae</taxon>
        <taxon>Lachnospiraceae incertae sedis</taxon>
        <taxon>Candidatus Scybalomonas</taxon>
    </lineage>
</organism>
<keyword evidence="9" id="KW-0282">Flagellum</keyword>
<evidence type="ECO:0000313" key="9">
    <source>
        <dbReference type="EMBL" id="MBO8463828.1"/>
    </source>
</evidence>
<dbReference type="NCBIfam" id="TIGR02480">
    <property type="entry name" value="fliN"/>
    <property type="match status" value="1"/>
</dbReference>
<gene>
    <name evidence="9" type="primary">fliY</name>
    <name evidence="9" type="ORF">IAC13_07850</name>
</gene>
<evidence type="ECO:0000256" key="5">
    <source>
        <dbReference type="ARBA" id="ARBA00022779"/>
    </source>
</evidence>
<dbReference type="GO" id="GO:0071973">
    <property type="term" value="P:bacterial-type flagellum-dependent cell motility"/>
    <property type="evidence" value="ECO:0007669"/>
    <property type="project" value="InterPro"/>
</dbReference>
<dbReference type="InterPro" id="IPR012826">
    <property type="entry name" value="FliN"/>
</dbReference>
<name>A0A9D9I2A1_9FIRM</name>
<dbReference type="Pfam" id="PF01052">
    <property type="entry name" value="FliMN_C"/>
    <property type="match status" value="1"/>
</dbReference>
<evidence type="ECO:0000256" key="3">
    <source>
        <dbReference type="ARBA" id="ARBA00022475"/>
    </source>
</evidence>
<reference evidence="9" key="2">
    <citation type="journal article" date="2021" name="PeerJ">
        <title>Extensive microbial diversity within the chicken gut microbiome revealed by metagenomics and culture.</title>
        <authorList>
            <person name="Gilroy R."/>
            <person name="Ravi A."/>
            <person name="Getino M."/>
            <person name="Pursley I."/>
            <person name="Horton D.L."/>
            <person name="Alikhan N.F."/>
            <person name="Baker D."/>
            <person name="Gharbi K."/>
            <person name="Hall N."/>
            <person name="Watson M."/>
            <person name="Adriaenssens E.M."/>
            <person name="Foster-Nyarko E."/>
            <person name="Jarju S."/>
            <person name="Secka A."/>
            <person name="Antonio M."/>
            <person name="Oren A."/>
            <person name="Chaudhuri R.R."/>
            <person name="La Ragione R."/>
            <person name="Hildebrand F."/>
            <person name="Pallen M.J."/>
        </authorList>
    </citation>
    <scope>NUCLEOTIDE SEQUENCE</scope>
    <source>
        <strain evidence="9">E3-2379</strain>
    </source>
</reference>
<reference evidence="9" key="1">
    <citation type="submission" date="2020-10" db="EMBL/GenBank/DDBJ databases">
        <authorList>
            <person name="Gilroy R."/>
        </authorList>
    </citation>
    <scope>NUCLEOTIDE SEQUENCE</scope>
    <source>
        <strain evidence="9">E3-2379</strain>
    </source>
</reference>
<proteinExistence type="inferred from homology"/>
<feature type="domain" description="Flagellar motor switch protein FliN-like C-terminal" evidence="7">
    <location>
        <begin position="310"/>
        <end position="380"/>
    </location>
</feature>
<dbReference type="InterPro" id="IPR001543">
    <property type="entry name" value="FliN-like_C"/>
</dbReference>
<dbReference type="InterPro" id="IPR028976">
    <property type="entry name" value="CheC-like_sf"/>
</dbReference>
<dbReference type="CDD" id="cd17907">
    <property type="entry name" value="FliY_FliN-Y"/>
    <property type="match status" value="1"/>
</dbReference>